<evidence type="ECO:0000256" key="1">
    <source>
        <dbReference type="SAM" id="MobiDB-lite"/>
    </source>
</evidence>
<gene>
    <name evidence="2" type="ORF">AVEN_71510_1</name>
</gene>
<feature type="region of interest" description="Disordered" evidence="1">
    <location>
        <begin position="35"/>
        <end position="71"/>
    </location>
</feature>
<feature type="compositionally biased region" description="Basic and acidic residues" evidence="1">
    <location>
        <begin position="56"/>
        <end position="68"/>
    </location>
</feature>
<name>A0A4Y2FAT5_ARAVE</name>
<evidence type="ECO:0000313" key="2">
    <source>
        <dbReference type="EMBL" id="GBM38623.1"/>
    </source>
</evidence>
<comment type="caution">
    <text evidence="2">The sequence shown here is derived from an EMBL/GenBank/DDBJ whole genome shotgun (WGS) entry which is preliminary data.</text>
</comment>
<dbReference type="EMBL" id="BGPR01000873">
    <property type="protein sequence ID" value="GBM38623.1"/>
    <property type="molecule type" value="Genomic_DNA"/>
</dbReference>
<keyword evidence="3" id="KW-1185">Reference proteome</keyword>
<reference evidence="2 3" key="1">
    <citation type="journal article" date="2019" name="Sci. Rep.">
        <title>Orb-weaving spider Araneus ventricosus genome elucidates the spidroin gene catalogue.</title>
        <authorList>
            <person name="Kono N."/>
            <person name="Nakamura H."/>
            <person name="Ohtoshi R."/>
            <person name="Moran D.A.P."/>
            <person name="Shinohara A."/>
            <person name="Yoshida Y."/>
            <person name="Fujiwara M."/>
            <person name="Mori M."/>
            <person name="Tomita M."/>
            <person name="Arakawa K."/>
        </authorList>
    </citation>
    <scope>NUCLEOTIDE SEQUENCE [LARGE SCALE GENOMIC DNA]</scope>
</reference>
<organism evidence="2 3">
    <name type="scientific">Araneus ventricosus</name>
    <name type="common">Orbweaver spider</name>
    <name type="synonym">Epeira ventricosa</name>
    <dbReference type="NCBI Taxonomy" id="182803"/>
    <lineage>
        <taxon>Eukaryota</taxon>
        <taxon>Metazoa</taxon>
        <taxon>Ecdysozoa</taxon>
        <taxon>Arthropoda</taxon>
        <taxon>Chelicerata</taxon>
        <taxon>Arachnida</taxon>
        <taxon>Araneae</taxon>
        <taxon>Araneomorphae</taxon>
        <taxon>Entelegynae</taxon>
        <taxon>Araneoidea</taxon>
        <taxon>Araneidae</taxon>
        <taxon>Araneus</taxon>
    </lineage>
</organism>
<dbReference type="AlphaFoldDB" id="A0A4Y2FAT5"/>
<dbReference type="Proteomes" id="UP000499080">
    <property type="component" value="Unassembled WGS sequence"/>
</dbReference>
<protein>
    <submittedName>
        <fullName evidence="2">Uncharacterized protein</fullName>
    </submittedName>
</protein>
<evidence type="ECO:0000313" key="3">
    <source>
        <dbReference type="Proteomes" id="UP000499080"/>
    </source>
</evidence>
<sequence>MEISPALCLLNAVSVRAQSQPQVLQRKLLKLKPAETRAQRRRKQLQQRQEPDEEESRCQQRQEPKEEESSCQTWYTILKWCQFAKANASNTFTSFGDMASMKCSDQVTAFGDLAAF</sequence>
<proteinExistence type="predicted"/>
<accession>A0A4Y2FAT5</accession>